<gene>
    <name evidence="1" type="ORF">LOK49_LG05G02699</name>
</gene>
<keyword evidence="2" id="KW-1185">Reference proteome</keyword>
<dbReference type="EMBL" id="CM045761">
    <property type="protein sequence ID" value="KAI8014893.1"/>
    <property type="molecule type" value="Genomic_DNA"/>
</dbReference>
<reference evidence="1 2" key="1">
    <citation type="journal article" date="2022" name="Plant J.">
        <title>Chromosome-level genome of Camellia lanceoleosa provides a valuable resource for understanding genome evolution and self-incompatibility.</title>
        <authorList>
            <person name="Gong W."/>
            <person name="Xiao S."/>
            <person name="Wang L."/>
            <person name="Liao Z."/>
            <person name="Chang Y."/>
            <person name="Mo W."/>
            <person name="Hu G."/>
            <person name="Li W."/>
            <person name="Zhao G."/>
            <person name="Zhu H."/>
            <person name="Hu X."/>
            <person name="Ji K."/>
            <person name="Xiang X."/>
            <person name="Song Q."/>
            <person name="Yuan D."/>
            <person name="Jin S."/>
            <person name="Zhang L."/>
        </authorList>
    </citation>
    <scope>NUCLEOTIDE SEQUENCE [LARGE SCALE GENOMIC DNA]</scope>
    <source>
        <strain evidence="1">SQ_2022a</strain>
    </source>
</reference>
<protein>
    <submittedName>
        <fullName evidence="1">60S ribosomal protein L5</fullName>
    </submittedName>
</protein>
<evidence type="ECO:0000313" key="1">
    <source>
        <dbReference type="EMBL" id="KAI8014893.1"/>
    </source>
</evidence>
<keyword evidence="1" id="KW-0689">Ribosomal protein</keyword>
<proteinExistence type="predicted"/>
<sequence length="395" mass="43568">MVLQYRRSNLVAGPGFAIAGDMVLAAAYAHELPHFWLEVGLTNYAAAYCTGLLLAPESRRPFRALLDVGLLRTTTGNHVFGAIKGALDGGLDIPHSDKRFAGFSKDSKQLDAEVHRKYIYGGHVSAYMATLMEDEPEKFLFSFLFSLEIIGSNRAASILFSSDLRAALHLIHRFELLNLISRQNDQFDRICGLMSNHDKLMSCLNEEEEEDGDVLARIRDGAKAMAIARRMGDGLALECSGVRGVCIGRGAAVAYTDLLQPKFEPKEEKSKQQFWLHLLHHLSLSAYTTTLASAYKIRESDLLALDPNKLQLEAFERSRTSAAYALLLAGATHHLFVSESSLIASVANFCTSAGESLLNVARSCVWKLLAKWGLTLAELPYFPSYKCCNCALVLK</sequence>
<name>A0ACC0HQB6_9ERIC</name>
<accession>A0ACC0HQB6</accession>
<keyword evidence="1" id="KW-0687">Ribonucleoprotein</keyword>
<comment type="caution">
    <text evidence="1">The sequence shown here is derived from an EMBL/GenBank/DDBJ whole genome shotgun (WGS) entry which is preliminary data.</text>
</comment>
<evidence type="ECO:0000313" key="2">
    <source>
        <dbReference type="Proteomes" id="UP001060215"/>
    </source>
</evidence>
<dbReference type="Proteomes" id="UP001060215">
    <property type="component" value="Chromosome 4"/>
</dbReference>
<organism evidence="1 2">
    <name type="scientific">Camellia lanceoleosa</name>
    <dbReference type="NCBI Taxonomy" id="1840588"/>
    <lineage>
        <taxon>Eukaryota</taxon>
        <taxon>Viridiplantae</taxon>
        <taxon>Streptophyta</taxon>
        <taxon>Embryophyta</taxon>
        <taxon>Tracheophyta</taxon>
        <taxon>Spermatophyta</taxon>
        <taxon>Magnoliopsida</taxon>
        <taxon>eudicotyledons</taxon>
        <taxon>Gunneridae</taxon>
        <taxon>Pentapetalae</taxon>
        <taxon>asterids</taxon>
        <taxon>Ericales</taxon>
        <taxon>Theaceae</taxon>
        <taxon>Camellia</taxon>
    </lineage>
</organism>